<evidence type="ECO:0000313" key="3">
    <source>
        <dbReference type="EMBL" id="QOY87812.1"/>
    </source>
</evidence>
<keyword evidence="4" id="KW-1185">Reference proteome</keyword>
<protein>
    <recommendedName>
        <fullName evidence="5">DUF4412 domain-containing protein</fullName>
    </recommendedName>
</protein>
<dbReference type="RefSeq" id="WP_194449479.1">
    <property type="nucleotide sequence ID" value="NZ_CP063849.1"/>
</dbReference>
<accession>A0A7S7NQA1</accession>
<dbReference type="EMBL" id="CP063849">
    <property type="protein sequence ID" value="QOY87812.1"/>
    <property type="molecule type" value="Genomic_DNA"/>
</dbReference>
<reference evidence="3 4" key="1">
    <citation type="submission" date="2020-10" db="EMBL/GenBank/DDBJ databases">
        <title>Complete genome sequence of Paludibaculum fermentans P105T, a facultatively anaerobic acidobacterium capable of dissimilatory Fe(III) reduction.</title>
        <authorList>
            <person name="Dedysh S.N."/>
            <person name="Beletsky A.V."/>
            <person name="Kulichevskaya I.S."/>
            <person name="Mardanov A.V."/>
            <person name="Ravin N.V."/>
        </authorList>
    </citation>
    <scope>NUCLEOTIDE SEQUENCE [LARGE SCALE GENOMIC DNA]</scope>
    <source>
        <strain evidence="3 4">P105</strain>
    </source>
</reference>
<keyword evidence="2" id="KW-0732">Signal</keyword>
<dbReference type="KEGG" id="pfer:IRI77_34585"/>
<dbReference type="Proteomes" id="UP000593892">
    <property type="component" value="Chromosome"/>
</dbReference>
<feature type="chain" id="PRO_5032896253" description="DUF4412 domain-containing protein" evidence="2">
    <location>
        <begin position="22"/>
        <end position="369"/>
    </location>
</feature>
<gene>
    <name evidence="3" type="ORF">IRI77_34585</name>
</gene>
<organism evidence="3 4">
    <name type="scientific">Paludibaculum fermentans</name>
    <dbReference type="NCBI Taxonomy" id="1473598"/>
    <lineage>
        <taxon>Bacteria</taxon>
        <taxon>Pseudomonadati</taxon>
        <taxon>Acidobacteriota</taxon>
        <taxon>Terriglobia</taxon>
        <taxon>Bryobacterales</taxon>
        <taxon>Bryobacteraceae</taxon>
        <taxon>Paludibaculum</taxon>
    </lineage>
</organism>
<evidence type="ECO:0000256" key="2">
    <source>
        <dbReference type="SAM" id="SignalP"/>
    </source>
</evidence>
<evidence type="ECO:0000256" key="1">
    <source>
        <dbReference type="SAM" id="MobiDB-lite"/>
    </source>
</evidence>
<feature type="compositionally biased region" description="Low complexity" evidence="1">
    <location>
        <begin position="311"/>
        <end position="326"/>
    </location>
</feature>
<feature type="region of interest" description="Disordered" evidence="1">
    <location>
        <begin position="240"/>
        <end position="275"/>
    </location>
</feature>
<proteinExistence type="predicted"/>
<feature type="signal peptide" evidence="2">
    <location>
        <begin position="1"/>
        <end position="21"/>
    </location>
</feature>
<feature type="region of interest" description="Disordered" evidence="1">
    <location>
        <begin position="297"/>
        <end position="328"/>
    </location>
</feature>
<dbReference type="AlphaFoldDB" id="A0A7S7NQA1"/>
<evidence type="ECO:0008006" key="5">
    <source>
        <dbReference type="Google" id="ProtNLM"/>
    </source>
</evidence>
<sequence length="369" mass="39229">MRFAGASLVLSGSLLLCPLWADFTYEQKTQITGGSLTRMMRMVPGGGKALEPTTSTIYLKGNRMATVSPHNIHIIDLDKEAMTDVNLDKKTYSVMTFAEFGQAMEAMQKRMAGRGQQAPDAEMSFKMDVQKTGQVKVVSGLNAQETLLKLTMQTKDKKSGQTADVNFDSDMWMAKDIPGYQEVKRFHTLMAQKLAYNLDSMKYSQMSMQPGMGQGMAQLAKEASKLDGIAVYQVMKMQGIGGPGGMPPQQEGPPPPTAGEVAQSAQTDAAGAAAGRATGGRFGGLAGAAAGGMLGGFGKKKKQADPPPASDQPKPAAQPQAAGSQALMEITTEWTSFSAGAVDATNFGVPAGFKEVESDMKKMIRESNK</sequence>
<name>A0A7S7NQA1_PALFE</name>
<evidence type="ECO:0000313" key="4">
    <source>
        <dbReference type="Proteomes" id="UP000593892"/>
    </source>
</evidence>